<protein>
    <submittedName>
        <fullName evidence="2">Uncharacterized protein</fullName>
    </submittedName>
</protein>
<evidence type="ECO:0000313" key="2">
    <source>
        <dbReference type="EMBL" id="CAH3031472.1"/>
    </source>
</evidence>
<dbReference type="EMBL" id="CALNXI010000672">
    <property type="protein sequence ID" value="CAH3031472.1"/>
    <property type="molecule type" value="Genomic_DNA"/>
</dbReference>
<feature type="non-terminal residue" evidence="2">
    <location>
        <position position="114"/>
    </location>
</feature>
<sequence length="114" mass="13363">MTQRAQAPWLSDEIRSAKRRRRIAERNGRSTKSESDWRTFKLLRNKVVFLMNKSRRKFHTDFVSNISGDQRKLFAATKKLLNQTAHTPFPPHGDRLALANDMGSFFMKKISDLR</sequence>
<name>A0ABN8MS26_9CNID</name>
<evidence type="ECO:0000256" key="1">
    <source>
        <dbReference type="SAM" id="MobiDB-lite"/>
    </source>
</evidence>
<feature type="compositionally biased region" description="Basic and acidic residues" evidence="1">
    <location>
        <begin position="24"/>
        <end position="35"/>
    </location>
</feature>
<proteinExistence type="predicted"/>
<keyword evidence="3" id="KW-1185">Reference proteome</keyword>
<feature type="region of interest" description="Disordered" evidence="1">
    <location>
        <begin position="1"/>
        <end position="35"/>
    </location>
</feature>
<evidence type="ECO:0000313" key="3">
    <source>
        <dbReference type="Proteomes" id="UP001159427"/>
    </source>
</evidence>
<organism evidence="2 3">
    <name type="scientific">Porites evermanni</name>
    <dbReference type="NCBI Taxonomy" id="104178"/>
    <lineage>
        <taxon>Eukaryota</taxon>
        <taxon>Metazoa</taxon>
        <taxon>Cnidaria</taxon>
        <taxon>Anthozoa</taxon>
        <taxon>Hexacorallia</taxon>
        <taxon>Scleractinia</taxon>
        <taxon>Fungiina</taxon>
        <taxon>Poritidae</taxon>
        <taxon>Porites</taxon>
    </lineage>
</organism>
<reference evidence="2 3" key="1">
    <citation type="submission" date="2022-05" db="EMBL/GenBank/DDBJ databases">
        <authorList>
            <consortium name="Genoscope - CEA"/>
            <person name="William W."/>
        </authorList>
    </citation>
    <scope>NUCLEOTIDE SEQUENCE [LARGE SCALE GENOMIC DNA]</scope>
</reference>
<accession>A0ABN8MS26</accession>
<gene>
    <name evidence="2" type="ORF">PEVE_00038872</name>
</gene>
<dbReference type="Proteomes" id="UP001159427">
    <property type="component" value="Unassembled WGS sequence"/>
</dbReference>
<comment type="caution">
    <text evidence="2">The sequence shown here is derived from an EMBL/GenBank/DDBJ whole genome shotgun (WGS) entry which is preliminary data.</text>
</comment>